<sequence length="368" mass="40345">MKKNILSFVFLCALFVSCGDDQPQQQARGPMQVPVIELPTKTLTDFNTYPVSIEGVVNSEVRPKVSGYITKVVVDEGQSVKQGDVLFTLETESLSQDAQAAQANVNAARVEVEKLKPLVDKEIISKSQLETAKAKLAQAKASYSSIAANIDYATIKSPVDGVVGSIRYRNGSLVSPESKLTTVSQIDEVYAFFGMNEKDYITFLQHAEGKDVKEKLANFQAVKLELATGDVYEHEGEIQTVSGQVNPQTGTVNFRAKFPNPGRLLANGNSGRIMIPETYEDKVVVPESASFERQGLIYVYGIKDDSLAVSKSFQVDARVKNFIIVKSGLEKGQKIIADGVGQIRNNMPVKPQLKDFDSIVKPINKVFK</sequence>
<dbReference type="Pfam" id="PF25944">
    <property type="entry name" value="Beta-barrel_RND"/>
    <property type="match status" value="1"/>
</dbReference>
<dbReference type="GO" id="GO:0030313">
    <property type="term" value="C:cell envelope"/>
    <property type="evidence" value="ECO:0007669"/>
    <property type="project" value="UniProtKB-SubCell"/>
</dbReference>
<feature type="domain" description="Multidrug resistance protein MdtA-like barrel-sandwich hybrid" evidence="3">
    <location>
        <begin position="60"/>
        <end position="177"/>
    </location>
</feature>
<organism evidence="5 6">
    <name type="scientific">Psychroflexus halocasei</name>
    <dbReference type="NCBI Taxonomy" id="908615"/>
    <lineage>
        <taxon>Bacteria</taxon>
        <taxon>Pseudomonadati</taxon>
        <taxon>Bacteroidota</taxon>
        <taxon>Flavobacteriia</taxon>
        <taxon>Flavobacteriales</taxon>
        <taxon>Flavobacteriaceae</taxon>
        <taxon>Psychroflexus</taxon>
    </lineage>
</organism>
<accession>A0A1H3YRK4</accession>
<dbReference type="InterPro" id="IPR058626">
    <property type="entry name" value="MdtA-like_b-barrel"/>
</dbReference>
<feature type="domain" description="Multidrug resistance protein MdtA-like beta-barrel" evidence="4">
    <location>
        <begin position="211"/>
        <end position="270"/>
    </location>
</feature>
<comment type="similarity">
    <text evidence="1">Belongs to the membrane fusion protein (MFP) (TC 8.A.1) family.</text>
</comment>
<dbReference type="GO" id="GO:0046677">
    <property type="term" value="P:response to antibiotic"/>
    <property type="evidence" value="ECO:0007669"/>
    <property type="project" value="TreeGrafter"/>
</dbReference>
<evidence type="ECO:0000259" key="4">
    <source>
        <dbReference type="Pfam" id="PF25944"/>
    </source>
</evidence>
<evidence type="ECO:0000313" key="5">
    <source>
        <dbReference type="EMBL" id="SEA14166.1"/>
    </source>
</evidence>
<dbReference type="Pfam" id="PF25917">
    <property type="entry name" value="BSH_RND"/>
    <property type="match status" value="1"/>
</dbReference>
<gene>
    <name evidence="5" type="ORF">SAMN05421540_103235</name>
</gene>
<dbReference type="Gene3D" id="2.40.420.20">
    <property type="match status" value="1"/>
</dbReference>
<dbReference type="Proteomes" id="UP000198820">
    <property type="component" value="Unassembled WGS sequence"/>
</dbReference>
<dbReference type="RefSeq" id="WP_093240925.1">
    <property type="nucleotide sequence ID" value="NZ_FNQF01000003.1"/>
</dbReference>
<dbReference type="STRING" id="908615.SAMN05421540_103235"/>
<dbReference type="AlphaFoldDB" id="A0A1H3YRK4"/>
<dbReference type="EMBL" id="FNQF01000003">
    <property type="protein sequence ID" value="SEA14166.1"/>
    <property type="molecule type" value="Genomic_DNA"/>
</dbReference>
<dbReference type="InterPro" id="IPR006143">
    <property type="entry name" value="RND_pump_MFP"/>
</dbReference>
<dbReference type="NCBIfam" id="TIGR01730">
    <property type="entry name" value="RND_mfp"/>
    <property type="match status" value="1"/>
</dbReference>
<feature type="chain" id="PRO_5011713892" evidence="2">
    <location>
        <begin position="19"/>
        <end position="368"/>
    </location>
</feature>
<dbReference type="PANTHER" id="PTHR30158:SF23">
    <property type="entry name" value="MULTIDRUG RESISTANCE PROTEIN MEXA"/>
    <property type="match status" value="1"/>
</dbReference>
<dbReference type="Gene3D" id="1.10.287.470">
    <property type="entry name" value="Helix hairpin bin"/>
    <property type="match status" value="1"/>
</dbReference>
<reference evidence="5 6" key="1">
    <citation type="submission" date="2016-10" db="EMBL/GenBank/DDBJ databases">
        <authorList>
            <person name="de Groot N.N."/>
        </authorList>
    </citation>
    <scope>NUCLEOTIDE SEQUENCE [LARGE SCALE GENOMIC DNA]</scope>
    <source>
        <strain evidence="5 6">DSM 23581</strain>
    </source>
</reference>
<dbReference type="Gene3D" id="2.40.50.100">
    <property type="match status" value="1"/>
</dbReference>
<dbReference type="InterPro" id="IPR058625">
    <property type="entry name" value="MdtA-like_BSH"/>
</dbReference>
<feature type="signal peptide" evidence="2">
    <location>
        <begin position="1"/>
        <end position="18"/>
    </location>
</feature>
<keyword evidence="6" id="KW-1185">Reference proteome</keyword>
<dbReference type="SUPFAM" id="SSF111369">
    <property type="entry name" value="HlyD-like secretion proteins"/>
    <property type="match status" value="1"/>
</dbReference>
<dbReference type="PROSITE" id="PS51257">
    <property type="entry name" value="PROKAR_LIPOPROTEIN"/>
    <property type="match status" value="1"/>
</dbReference>
<dbReference type="GO" id="GO:0022857">
    <property type="term" value="F:transmembrane transporter activity"/>
    <property type="evidence" value="ECO:0007669"/>
    <property type="project" value="InterPro"/>
</dbReference>
<keyword evidence="2" id="KW-0732">Signal</keyword>
<protein>
    <submittedName>
        <fullName evidence="5">Membrane fusion protein, multidrug efflux system</fullName>
    </submittedName>
</protein>
<evidence type="ECO:0000256" key="1">
    <source>
        <dbReference type="ARBA" id="ARBA00009477"/>
    </source>
</evidence>
<dbReference type="Gene3D" id="2.40.30.170">
    <property type="match status" value="1"/>
</dbReference>
<evidence type="ECO:0000256" key="2">
    <source>
        <dbReference type="SAM" id="SignalP"/>
    </source>
</evidence>
<evidence type="ECO:0000313" key="6">
    <source>
        <dbReference type="Proteomes" id="UP000198820"/>
    </source>
</evidence>
<name>A0A1H3YRK4_9FLAO</name>
<evidence type="ECO:0000259" key="3">
    <source>
        <dbReference type="Pfam" id="PF25917"/>
    </source>
</evidence>
<dbReference type="PANTHER" id="PTHR30158">
    <property type="entry name" value="ACRA/E-RELATED COMPONENT OF DRUG EFFLUX TRANSPORTER"/>
    <property type="match status" value="1"/>
</dbReference>
<proteinExistence type="inferred from homology"/>
<dbReference type="GO" id="GO:0005886">
    <property type="term" value="C:plasma membrane"/>
    <property type="evidence" value="ECO:0007669"/>
    <property type="project" value="TreeGrafter"/>
</dbReference>